<keyword evidence="6 11" id="KW-0812">Transmembrane</keyword>
<keyword evidence="7" id="KW-0418">Kinase</keyword>
<dbReference type="InterPro" id="IPR003660">
    <property type="entry name" value="HAMP_dom"/>
</dbReference>
<sequence>MANSAFSIRRRIFALAVSLLLVAAVALAAFINDYAERAADRAFDRLLAASALTIAGAVQIEDETVLVELPFASFAMFSGSDRLFYTVRAPDGVLVTGYDDLANDLPPADSAEPVFQDLDYRGETLRLVSLGRLISSADEAAWVTIRVAETQNERELLSAEILSNAMLPLAALTLLAIGIVWFGLGRTFAPLSTLEQELRARSPDDLSPVSVPVPAEVSQLVVALNGFTDRLRLAIERLSGLVSEAAHEVRTPLASLRAQAEIAMDEQDPEKLRARVSRIHQSAAQASQLVSQLLMDATISHRLDMRDARPTSVDALIEEVRQRLEPAAAARLSVSVEKDAGAAELFADRVVVREMLRNVVDNAMLYSAGPVEIAATSPELGTVLLSVSDRGPGIPDPEKETVLQRFKRGSAGEGKTGSGLGLAIVKRVVDSHGGSLRLADRDGGGLTVEITLPLRRRKPAAHTAAAAVAGATLLAAALVLVPGQGEAAENRYPAPQPPPEGERSLTIVGTTDTPLFARFVEGFQKMRPDVEVIYRETDTLVMYEEFLGGSIAPKPDLMISSAADLQLKLANDGHALAHSSQYLQSVPGWAQWRGEVIGFTFEPAVIIYNPGLVREDELPRTHLRLAELLEEQPERFRGLVGTYDIAKSGVGYLLAAQDQLISSNFWRLATAFGRIGVHLSGSSPDILDRVARGDLALGYNVLGSYALARQAAGAEIGIIVPDDYVLVLTRTMLIPRDASEPDLARAFVDFALSPQGQAISAGDAALGSIVPGSTGPFTSEAISARGRGAVQPLALGPSLLVSLDQQRRSRFLATWREIVSPR</sequence>
<dbReference type="Gene3D" id="3.30.565.10">
    <property type="entry name" value="Histidine kinase-like ATPase, C-terminal domain"/>
    <property type="match status" value="1"/>
</dbReference>
<evidence type="ECO:0000313" key="16">
    <source>
        <dbReference type="Proteomes" id="UP001559025"/>
    </source>
</evidence>
<keyword evidence="16" id="KW-1185">Reference proteome</keyword>
<evidence type="ECO:0000256" key="6">
    <source>
        <dbReference type="ARBA" id="ARBA00022692"/>
    </source>
</evidence>
<feature type="chain" id="PRO_5045454335" description="histidine kinase" evidence="12">
    <location>
        <begin position="29"/>
        <end position="822"/>
    </location>
</feature>
<dbReference type="PROSITE" id="PS50109">
    <property type="entry name" value="HIS_KIN"/>
    <property type="match status" value="1"/>
</dbReference>
<dbReference type="SMART" id="SM00387">
    <property type="entry name" value="HATPase_c"/>
    <property type="match status" value="1"/>
</dbReference>
<comment type="subcellular location">
    <subcellularLocation>
        <location evidence="2">Membrane</location>
    </subcellularLocation>
</comment>
<dbReference type="Pfam" id="PF00512">
    <property type="entry name" value="HisKA"/>
    <property type="match status" value="1"/>
</dbReference>
<dbReference type="InterPro" id="IPR004358">
    <property type="entry name" value="Sig_transdc_His_kin-like_C"/>
</dbReference>
<dbReference type="CDD" id="cd00082">
    <property type="entry name" value="HisKA"/>
    <property type="match status" value="1"/>
</dbReference>
<evidence type="ECO:0000313" key="15">
    <source>
        <dbReference type="EMBL" id="MEX4009301.1"/>
    </source>
</evidence>
<dbReference type="InterPro" id="IPR005467">
    <property type="entry name" value="His_kinase_dom"/>
</dbReference>
<accession>A0ABV3WXC3</accession>
<evidence type="ECO:0000256" key="5">
    <source>
        <dbReference type="ARBA" id="ARBA00022679"/>
    </source>
</evidence>
<protein>
    <recommendedName>
        <fullName evidence="3">histidine kinase</fullName>
        <ecNumber evidence="3">2.7.13.3</ecNumber>
    </recommendedName>
</protein>
<evidence type="ECO:0000256" key="4">
    <source>
        <dbReference type="ARBA" id="ARBA00022553"/>
    </source>
</evidence>
<dbReference type="PANTHER" id="PTHR45436:SF1">
    <property type="entry name" value="SENSOR PROTEIN QSEC"/>
    <property type="match status" value="1"/>
</dbReference>
<dbReference type="InterPro" id="IPR013727">
    <property type="entry name" value="2CSK_N"/>
</dbReference>
<dbReference type="PROSITE" id="PS50885">
    <property type="entry name" value="HAMP"/>
    <property type="match status" value="1"/>
</dbReference>
<dbReference type="SUPFAM" id="SSF55874">
    <property type="entry name" value="ATPase domain of HSP90 chaperone/DNA topoisomerase II/histidine kinase"/>
    <property type="match status" value="1"/>
</dbReference>
<keyword evidence="8 11" id="KW-1133">Transmembrane helix</keyword>
<evidence type="ECO:0000256" key="8">
    <source>
        <dbReference type="ARBA" id="ARBA00022989"/>
    </source>
</evidence>
<dbReference type="CDD" id="cd00075">
    <property type="entry name" value="HATPase"/>
    <property type="match status" value="1"/>
</dbReference>
<dbReference type="EMBL" id="JAZHFV010000006">
    <property type="protein sequence ID" value="MEX4009301.1"/>
    <property type="molecule type" value="Genomic_DNA"/>
</dbReference>
<dbReference type="Pfam" id="PF02518">
    <property type="entry name" value="HATPase_c"/>
    <property type="match status" value="1"/>
</dbReference>
<dbReference type="InterPro" id="IPR003594">
    <property type="entry name" value="HATPase_dom"/>
</dbReference>
<dbReference type="Gene3D" id="3.40.190.10">
    <property type="entry name" value="Periplasmic binding protein-like II"/>
    <property type="match status" value="2"/>
</dbReference>
<proteinExistence type="predicted"/>
<evidence type="ECO:0000256" key="3">
    <source>
        <dbReference type="ARBA" id="ARBA00012438"/>
    </source>
</evidence>
<reference evidence="15 16" key="1">
    <citation type="submission" date="2024-01" db="EMBL/GenBank/DDBJ databases">
        <title>New evidence supports the origin of RcGTA from prophage.</title>
        <authorList>
            <person name="Xu Y."/>
            <person name="Liu B."/>
            <person name="Chen F."/>
        </authorList>
    </citation>
    <scope>NUCLEOTIDE SEQUENCE [LARGE SCALE GENOMIC DNA]</scope>
    <source>
        <strain evidence="15 16">CBW1107-2</strain>
    </source>
</reference>
<keyword evidence="9" id="KW-0902">Two-component regulatory system</keyword>
<evidence type="ECO:0000256" key="10">
    <source>
        <dbReference type="ARBA" id="ARBA00023136"/>
    </source>
</evidence>
<evidence type="ECO:0000256" key="2">
    <source>
        <dbReference type="ARBA" id="ARBA00004370"/>
    </source>
</evidence>
<keyword evidence="10 11" id="KW-0472">Membrane</keyword>
<evidence type="ECO:0000256" key="7">
    <source>
        <dbReference type="ARBA" id="ARBA00022777"/>
    </source>
</evidence>
<gene>
    <name evidence="15" type="ORF">V1479_18470</name>
</gene>
<evidence type="ECO:0000259" key="14">
    <source>
        <dbReference type="PROSITE" id="PS50885"/>
    </source>
</evidence>
<keyword evidence="12" id="KW-0732">Signal</keyword>
<dbReference type="InterPro" id="IPR050428">
    <property type="entry name" value="TCS_sensor_his_kinase"/>
</dbReference>
<keyword evidence="4" id="KW-0597">Phosphoprotein</keyword>
<dbReference type="SMART" id="SM00388">
    <property type="entry name" value="HisKA"/>
    <property type="match status" value="1"/>
</dbReference>
<name>A0ABV3WXC3_9HYPH</name>
<organism evidence="15 16">
    <name type="scientific">Neoaquamicrobium sediminum</name>
    <dbReference type="NCBI Taxonomy" id="1849104"/>
    <lineage>
        <taxon>Bacteria</taxon>
        <taxon>Pseudomonadati</taxon>
        <taxon>Pseudomonadota</taxon>
        <taxon>Alphaproteobacteria</taxon>
        <taxon>Hyphomicrobiales</taxon>
        <taxon>Phyllobacteriaceae</taxon>
        <taxon>Neoaquamicrobium</taxon>
    </lineage>
</organism>
<dbReference type="PANTHER" id="PTHR45436">
    <property type="entry name" value="SENSOR HISTIDINE KINASE YKOH"/>
    <property type="match status" value="1"/>
</dbReference>
<comment type="caution">
    <text evidence="15">The sequence shown here is derived from an EMBL/GenBank/DDBJ whole genome shotgun (WGS) entry which is preliminary data.</text>
</comment>
<dbReference type="InterPro" id="IPR036097">
    <property type="entry name" value="HisK_dim/P_sf"/>
</dbReference>
<feature type="signal peptide" evidence="12">
    <location>
        <begin position="1"/>
        <end position="28"/>
    </location>
</feature>
<dbReference type="EC" id="2.7.13.3" evidence="3"/>
<evidence type="ECO:0000256" key="11">
    <source>
        <dbReference type="SAM" id="Phobius"/>
    </source>
</evidence>
<evidence type="ECO:0000256" key="9">
    <source>
        <dbReference type="ARBA" id="ARBA00023012"/>
    </source>
</evidence>
<dbReference type="PRINTS" id="PR00344">
    <property type="entry name" value="BCTRLSENSOR"/>
</dbReference>
<dbReference type="InterPro" id="IPR036890">
    <property type="entry name" value="HATPase_C_sf"/>
</dbReference>
<dbReference type="RefSeq" id="WP_368804232.1">
    <property type="nucleotide sequence ID" value="NZ_JAZHFV010000006.1"/>
</dbReference>
<evidence type="ECO:0000256" key="12">
    <source>
        <dbReference type="SAM" id="SignalP"/>
    </source>
</evidence>
<dbReference type="InterPro" id="IPR003661">
    <property type="entry name" value="HisK_dim/P_dom"/>
</dbReference>
<dbReference type="SUPFAM" id="SSF53850">
    <property type="entry name" value="Periplasmic binding protein-like II"/>
    <property type="match status" value="1"/>
</dbReference>
<comment type="catalytic activity">
    <reaction evidence="1">
        <text>ATP + protein L-histidine = ADP + protein N-phospho-L-histidine.</text>
        <dbReference type="EC" id="2.7.13.3"/>
    </reaction>
</comment>
<dbReference type="Pfam" id="PF13531">
    <property type="entry name" value="SBP_bac_11"/>
    <property type="match status" value="1"/>
</dbReference>
<keyword evidence="5" id="KW-0808">Transferase</keyword>
<evidence type="ECO:0000256" key="1">
    <source>
        <dbReference type="ARBA" id="ARBA00000085"/>
    </source>
</evidence>
<dbReference type="Gene3D" id="1.10.287.130">
    <property type="match status" value="1"/>
</dbReference>
<feature type="domain" description="Histidine kinase" evidence="13">
    <location>
        <begin position="244"/>
        <end position="456"/>
    </location>
</feature>
<evidence type="ECO:0000259" key="13">
    <source>
        <dbReference type="PROSITE" id="PS50109"/>
    </source>
</evidence>
<dbReference type="SUPFAM" id="SSF47384">
    <property type="entry name" value="Homodimeric domain of signal transducing histidine kinase"/>
    <property type="match status" value="1"/>
</dbReference>
<dbReference type="Proteomes" id="UP001559025">
    <property type="component" value="Unassembled WGS sequence"/>
</dbReference>
<feature type="domain" description="HAMP" evidence="14">
    <location>
        <begin position="185"/>
        <end position="236"/>
    </location>
</feature>
<dbReference type="Pfam" id="PF08521">
    <property type="entry name" value="2CSK_N"/>
    <property type="match status" value="1"/>
</dbReference>
<feature type="transmembrane region" description="Helical" evidence="11">
    <location>
        <begin position="165"/>
        <end position="184"/>
    </location>
</feature>